<keyword evidence="8 14" id="KW-0963">Cytoplasm</keyword>
<sequence>MARRPTESPLLFELPPAPTDAIERRLRRGGAKLVVGIDEAGRGPLAGPVVAAAVVLDPRRVPDGLDDSKKLDRAAREALYGAIMANAAVSVVAASVARIGATDIRKATLWAMARAVAGLPLLPDHAIIDGIDVPPGLPCAGEAVVKGDARSVSIAAASIVAKVTRDRMMIRAGRHYPHYGFERHMGYGTALHLEALRAHGACPLHRTTFAPVRAVLSNENAAGQAGGAMFADELVEG</sequence>
<keyword evidence="13 14" id="KW-0464">Manganese</keyword>
<organism evidence="18 19">
    <name type="scientific">Kaistia hirudinis</name>
    <dbReference type="NCBI Taxonomy" id="1293440"/>
    <lineage>
        <taxon>Bacteria</taxon>
        <taxon>Pseudomonadati</taxon>
        <taxon>Pseudomonadota</taxon>
        <taxon>Alphaproteobacteria</taxon>
        <taxon>Hyphomicrobiales</taxon>
        <taxon>Kaistiaceae</taxon>
        <taxon>Kaistia</taxon>
    </lineage>
</organism>
<proteinExistence type="inferred from homology"/>
<evidence type="ECO:0000256" key="15">
    <source>
        <dbReference type="PROSITE-ProRule" id="PRU01319"/>
    </source>
</evidence>
<evidence type="ECO:0000256" key="9">
    <source>
        <dbReference type="ARBA" id="ARBA00022722"/>
    </source>
</evidence>
<dbReference type="Gene3D" id="3.30.420.10">
    <property type="entry name" value="Ribonuclease H-like superfamily/Ribonuclease H"/>
    <property type="match status" value="1"/>
</dbReference>
<keyword evidence="19" id="KW-1185">Reference proteome</keyword>
<dbReference type="EMBL" id="JACIDS010000002">
    <property type="protein sequence ID" value="MBB3930594.1"/>
    <property type="molecule type" value="Genomic_DNA"/>
</dbReference>
<dbReference type="GO" id="GO:0005737">
    <property type="term" value="C:cytoplasm"/>
    <property type="evidence" value="ECO:0007669"/>
    <property type="project" value="UniProtKB-SubCell"/>
</dbReference>
<evidence type="ECO:0000256" key="14">
    <source>
        <dbReference type="HAMAP-Rule" id="MF_00052"/>
    </source>
</evidence>
<dbReference type="GO" id="GO:0032299">
    <property type="term" value="C:ribonuclease H2 complex"/>
    <property type="evidence" value="ECO:0007669"/>
    <property type="project" value="TreeGrafter"/>
</dbReference>
<dbReference type="GO" id="GO:0004523">
    <property type="term" value="F:RNA-DNA hybrid ribonuclease activity"/>
    <property type="evidence" value="ECO:0007669"/>
    <property type="project" value="UniProtKB-UniRule"/>
</dbReference>
<evidence type="ECO:0000256" key="11">
    <source>
        <dbReference type="ARBA" id="ARBA00022759"/>
    </source>
</evidence>
<evidence type="ECO:0000256" key="8">
    <source>
        <dbReference type="ARBA" id="ARBA00022490"/>
    </source>
</evidence>
<feature type="binding site" evidence="14 15">
    <location>
        <position position="39"/>
    </location>
    <ligand>
        <name>a divalent metal cation</name>
        <dbReference type="ChEBI" id="CHEBI:60240"/>
    </ligand>
</feature>
<dbReference type="InterPro" id="IPR024567">
    <property type="entry name" value="RNase_HII/HIII_dom"/>
</dbReference>
<dbReference type="GO" id="GO:0003723">
    <property type="term" value="F:RNA binding"/>
    <property type="evidence" value="ECO:0007669"/>
    <property type="project" value="UniProtKB-UniRule"/>
</dbReference>
<evidence type="ECO:0000256" key="12">
    <source>
        <dbReference type="ARBA" id="ARBA00022801"/>
    </source>
</evidence>
<dbReference type="RefSeq" id="WP_183398236.1">
    <property type="nucleotide sequence ID" value="NZ_JACIDS010000002.1"/>
</dbReference>
<comment type="similarity">
    <text evidence="5 14 16">Belongs to the RNase HII family.</text>
</comment>
<dbReference type="InterPro" id="IPR036397">
    <property type="entry name" value="RNaseH_sf"/>
</dbReference>
<dbReference type="EC" id="3.1.26.4" evidence="6 14"/>
<accession>A0A840AMT1</accession>
<comment type="subcellular location">
    <subcellularLocation>
        <location evidence="4 14">Cytoplasm</location>
    </subcellularLocation>
</comment>
<evidence type="ECO:0000256" key="5">
    <source>
        <dbReference type="ARBA" id="ARBA00007383"/>
    </source>
</evidence>
<dbReference type="InterPro" id="IPR001352">
    <property type="entry name" value="RNase_HII/HIII"/>
</dbReference>
<evidence type="ECO:0000256" key="1">
    <source>
        <dbReference type="ARBA" id="ARBA00000077"/>
    </source>
</evidence>
<comment type="caution">
    <text evidence="18">The sequence shown here is derived from an EMBL/GenBank/DDBJ whole genome shotgun (WGS) entry which is preliminary data.</text>
</comment>
<dbReference type="InterPro" id="IPR012337">
    <property type="entry name" value="RNaseH-like_sf"/>
</dbReference>
<dbReference type="GO" id="GO:0043137">
    <property type="term" value="P:DNA replication, removal of RNA primer"/>
    <property type="evidence" value="ECO:0007669"/>
    <property type="project" value="TreeGrafter"/>
</dbReference>
<dbReference type="SUPFAM" id="SSF53098">
    <property type="entry name" value="Ribonuclease H-like"/>
    <property type="match status" value="1"/>
</dbReference>
<evidence type="ECO:0000256" key="2">
    <source>
        <dbReference type="ARBA" id="ARBA00001946"/>
    </source>
</evidence>
<evidence type="ECO:0000313" key="19">
    <source>
        <dbReference type="Proteomes" id="UP000553963"/>
    </source>
</evidence>
<dbReference type="AlphaFoldDB" id="A0A840AMT1"/>
<evidence type="ECO:0000256" key="7">
    <source>
        <dbReference type="ARBA" id="ARBA00019179"/>
    </source>
</evidence>
<keyword evidence="12 14" id="KW-0378">Hydrolase</keyword>
<dbReference type="Proteomes" id="UP000553963">
    <property type="component" value="Unassembled WGS sequence"/>
</dbReference>
<protein>
    <recommendedName>
        <fullName evidence="7 14">Ribonuclease HII</fullName>
        <shortName evidence="14">RNase HII</shortName>
        <ecNumber evidence="6 14">3.1.26.4</ecNumber>
    </recommendedName>
</protein>
<dbReference type="GO" id="GO:0006298">
    <property type="term" value="P:mismatch repair"/>
    <property type="evidence" value="ECO:0007669"/>
    <property type="project" value="TreeGrafter"/>
</dbReference>
<keyword evidence="10 14" id="KW-0479">Metal-binding</keyword>
<evidence type="ECO:0000259" key="17">
    <source>
        <dbReference type="PROSITE" id="PS51975"/>
    </source>
</evidence>
<dbReference type="InterPro" id="IPR022898">
    <property type="entry name" value="RNase_HII"/>
</dbReference>
<dbReference type="HAMAP" id="MF_00052_B">
    <property type="entry name" value="RNase_HII_B"/>
    <property type="match status" value="1"/>
</dbReference>
<dbReference type="PROSITE" id="PS51975">
    <property type="entry name" value="RNASE_H_2"/>
    <property type="match status" value="1"/>
</dbReference>
<gene>
    <name evidence="14" type="primary">rnhB</name>
    <name evidence="18" type="ORF">GGR25_001633</name>
</gene>
<name>A0A840AMT1_9HYPH</name>
<feature type="binding site" evidence="14 15">
    <location>
        <position position="129"/>
    </location>
    <ligand>
        <name>a divalent metal cation</name>
        <dbReference type="ChEBI" id="CHEBI:60240"/>
    </ligand>
</feature>
<dbReference type="NCBIfam" id="NF000595">
    <property type="entry name" value="PRK00015.1-3"/>
    <property type="match status" value="1"/>
</dbReference>
<keyword evidence="9 14" id="KW-0540">Nuclease</keyword>
<evidence type="ECO:0000256" key="6">
    <source>
        <dbReference type="ARBA" id="ARBA00012180"/>
    </source>
</evidence>
<evidence type="ECO:0000256" key="16">
    <source>
        <dbReference type="RuleBase" id="RU003515"/>
    </source>
</evidence>
<feature type="binding site" evidence="14 15">
    <location>
        <position position="38"/>
    </location>
    <ligand>
        <name>a divalent metal cation</name>
        <dbReference type="ChEBI" id="CHEBI:60240"/>
    </ligand>
</feature>
<comment type="cofactor">
    <cofactor evidence="14 15">
        <name>Mn(2+)</name>
        <dbReference type="ChEBI" id="CHEBI:29035"/>
    </cofactor>
    <cofactor evidence="14 15">
        <name>Mg(2+)</name>
        <dbReference type="ChEBI" id="CHEBI:18420"/>
    </cofactor>
    <text evidence="14 15">Manganese or magnesium. Binds 1 divalent metal ion per monomer in the absence of substrate. May bind a second metal ion after substrate binding.</text>
</comment>
<evidence type="ECO:0000256" key="13">
    <source>
        <dbReference type="ARBA" id="ARBA00023211"/>
    </source>
</evidence>
<dbReference type="GO" id="GO:0030145">
    <property type="term" value="F:manganese ion binding"/>
    <property type="evidence" value="ECO:0007669"/>
    <property type="project" value="UniProtKB-UniRule"/>
</dbReference>
<feature type="domain" description="RNase H type-2" evidence="17">
    <location>
        <begin position="32"/>
        <end position="221"/>
    </location>
</feature>
<dbReference type="PANTHER" id="PTHR10954">
    <property type="entry name" value="RIBONUCLEASE H2 SUBUNIT A"/>
    <property type="match status" value="1"/>
</dbReference>
<comment type="function">
    <text evidence="3 14 16">Endonuclease that specifically degrades the RNA of RNA-DNA hybrids.</text>
</comment>
<dbReference type="CDD" id="cd07182">
    <property type="entry name" value="RNase_HII_bacteria_HII_like"/>
    <property type="match status" value="1"/>
</dbReference>
<dbReference type="Pfam" id="PF01351">
    <property type="entry name" value="RNase_HII"/>
    <property type="match status" value="1"/>
</dbReference>
<evidence type="ECO:0000256" key="3">
    <source>
        <dbReference type="ARBA" id="ARBA00004065"/>
    </source>
</evidence>
<evidence type="ECO:0000256" key="4">
    <source>
        <dbReference type="ARBA" id="ARBA00004496"/>
    </source>
</evidence>
<comment type="catalytic activity">
    <reaction evidence="1 14 15 16">
        <text>Endonucleolytic cleavage to 5'-phosphomonoester.</text>
        <dbReference type="EC" id="3.1.26.4"/>
    </reaction>
</comment>
<reference evidence="18 19" key="1">
    <citation type="submission" date="2020-08" db="EMBL/GenBank/DDBJ databases">
        <title>Genomic Encyclopedia of Type Strains, Phase IV (KMG-IV): sequencing the most valuable type-strain genomes for metagenomic binning, comparative biology and taxonomic classification.</title>
        <authorList>
            <person name="Goeker M."/>
        </authorList>
    </citation>
    <scope>NUCLEOTIDE SEQUENCE [LARGE SCALE GENOMIC DNA]</scope>
    <source>
        <strain evidence="18 19">DSM 25966</strain>
    </source>
</reference>
<dbReference type="PANTHER" id="PTHR10954:SF18">
    <property type="entry name" value="RIBONUCLEASE HII"/>
    <property type="match status" value="1"/>
</dbReference>
<comment type="cofactor">
    <cofactor evidence="2">
        <name>Mg(2+)</name>
        <dbReference type="ChEBI" id="CHEBI:18420"/>
    </cofactor>
</comment>
<keyword evidence="11 14" id="KW-0255">Endonuclease</keyword>
<evidence type="ECO:0000256" key="10">
    <source>
        <dbReference type="ARBA" id="ARBA00022723"/>
    </source>
</evidence>
<evidence type="ECO:0000313" key="18">
    <source>
        <dbReference type="EMBL" id="MBB3930594.1"/>
    </source>
</evidence>